<keyword evidence="5" id="KW-1185">Reference proteome</keyword>
<dbReference type="InterPro" id="IPR013785">
    <property type="entry name" value="Aldolase_TIM"/>
</dbReference>
<dbReference type="SUPFAM" id="SSF102114">
    <property type="entry name" value="Radical SAM enzymes"/>
    <property type="match status" value="1"/>
</dbReference>
<dbReference type="Pfam" id="PF19238">
    <property type="entry name" value="Radical_SAM_2"/>
    <property type="match status" value="1"/>
</dbReference>
<protein>
    <submittedName>
        <fullName evidence="4">Putative radical SAM enzyme, TIGR03279 family</fullName>
    </submittedName>
</protein>
<organism evidence="4 5">
    <name type="scientific">Caloramator quimbayensis</name>
    <dbReference type="NCBI Taxonomy" id="1147123"/>
    <lineage>
        <taxon>Bacteria</taxon>
        <taxon>Bacillati</taxon>
        <taxon>Bacillota</taxon>
        <taxon>Clostridia</taxon>
        <taxon>Eubacteriales</taxon>
        <taxon>Clostridiaceae</taxon>
        <taxon>Caloramator</taxon>
    </lineage>
</organism>
<dbReference type="Pfam" id="PF04459">
    <property type="entry name" value="DUF512"/>
    <property type="match status" value="1"/>
</dbReference>
<dbReference type="InterPro" id="IPR058240">
    <property type="entry name" value="rSAM_sf"/>
</dbReference>
<dbReference type="Pfam" id="PF17820">
    <property type="entry name" value="PDZ_6"/>
    <property type="match status" value="1"/>
</dbReference>
<dbReference type="Gene3D" id="3.20.20.70">
    <property type="entry name" value="Aldolase class I"/>
    <property type="match status" value="1"/>
</dbReference>
<dbReference type="SUPFAM" id="SSF50156">
    <property type="entry name" value="PDZ domain-like"/>
    <property type="match status" value="1"/>
</dbReference>
<accession>A0A1T4X301</accession>
<sequence>MISNIVVSKVRKKSIGEKIGIEKGDMLLNINDNEIGDIIEYKFLICDENINITFAKPTGEIVSAKVKKDFYDDMGIEIHDLSMDTPKRCHNKCIFCFIDQLPQGMRESLYVKDDDSRLSFLQGNFVTLTNLSDEDLKRIIKYRISPINVSVHTTNPELRIKMLNNKRAGNIINQLKMLTDGGISINCQIVLCPDINDKEELKKTINDLFSFYPAISNVAVVPVGITKHRKNEDGLKSYDKKSAAEVIDLVEKIQEKFMKEIDQPFVRLADEFYLLAERNFPDYEHYEDFAQLEDGIGMARYFEHSVKTSLEFTDVDGNGLAFAAITGTMIYSFLKDIMKLIEEKLNIKINVYPIVNDFFGDKINVAGLLTGKDIIAQLKGVLKEKILLISKNMLKADEYVFLDDITIKDIERELDVKVMLCDYTGEDLVEKIEEEVIKWQNQ</sequence>
<feature type="domain" description="DUF512" evidence="1">
    <location>
        <begin position="221"/>
        <end position="422"/>
    </location>
</feature>
<name>A0A1T4X301_9CLOT</name>
<evidence type="ECO:0000259" key="3">
    <source>
        <dbReference type="Pfam" id="PF19238"/>
    </source>
</evidence>
<dbReference type="OrthoDB" id="9774724at2"/>
<proteinExistence type="predicted"/>
<dbReference type="InterPro" id="IPR041489">
    <property type="entry name" value="PDZ_6"/>
</dbReference>
<evidence type="ECO:0000259" key="1">
    <source>
        <dbReference type="Pfam" id="PF04459"/>
    </source>
</evidence>
<feature type="domain" description="PDZ" evidence="2">
    <location>
        <begin position="6"/>
        <end position="54"/>
    </location>
</feature>
<dbReference type="STRING" id="1147123.SAMN05443428_105103"/>
<evidence type="ECO:0000259" key="2">
    <source>
        <dbReference type="Pfam" id="PF17820"/>
    </source>
</evidence>
<dbReference type="Proteomes" id="UP000190105">
    <property type="component" value="Unassembled WGS sequence"/>
</dbReference>
<dbReference type="AlphaFoldDB" id="A0A1T4X301"/>
<dbReference type="RefSeq" id="WP_078695922.1">
    <property type="nucleotide sequence ID" value="NZ_FUYH01000005.1"/>
</dbReference>
<feature type="domain" description="Putative radical SAM N-terminal" evidence="3">
    <location>
        <begin position="68"/>
        <end position="218"/>
    </location>
</feature>
<reference evidence="5" key="1">
    <citation type="submission" date="2017-02" db="EMBL/GenBank/DDBJ databases">
        <authorList>
            <person name="Varghese N."/>
            <person name="Submissions S."/>
        </authorList>
    </citation>
    <scope>NUCLEOTIDE SEQUENCE [LARGE SCALE GENOMIC DNA]</scope>
    <source>
        <strain evidence="5">USBA 833</strain>
    </source>
</reference>
<dbReference type="InterPro" id="IPR045375">
    <property type="entry name" value="Put_radical_SAM-like_N"/>
</dbReference>
<evidence type="ECO:0000313" key="5">
    <source>
        <dbReference type="Proteomes" id="UP000190105"/>
    </source>
</evidence>
<evidence type="ECO:0000313" key="4">
    <source>
        <dbReference type="EMBL" id="SKA83548.1"/>
    </source>
</evidence>
<dbReference type="InterPro" id="IPR036034">
    <property type="entry name" value="PDZ_sf"/>
</dbReference>
<gene>
    <name evidence="4" type="ORF">SAMN05443428_105103</name>
</gene>
<dbReference type="InterPro" id="IPR007549">
    <property type="entry name" value="DUF512"/>
</dbReference>
<dbReference type="EMBL" id="FUYH01000005">
    <property type="protein sequence ID" value="SKA83548.1"/>
    <property type="molecule type" value="Genomic_DNA"/>
</dbReference>